<sequence length="73" mass="8239">MELQGCTMFLLIAEQHNVLVDLHKVHLVTPFAIFLLQILTEGSLVHSSNCLRSCTGQFNFFDAHRKCPVLQLA</sequence>
<reference evidence="1" key="4">
    <citation type="submission" date="2019-03" db="UniProtKB">
        <authorList>
            <consortium name="EnsemblPlants"/>
        </authorList>
    </citation>
    <scope>IDENTIFICATION</scope>
</reference>
<dbReference type="Gramene" id="AET2Gv20785600.20">
    <property type="protein sequence ID" value="AET2Gv20785600.20"/>
    <property type="gene ID" value="AET2Gv20785600"/>
</dbReference>
<reference evidence="2" key="2">
    <citation type="journal article" date="2017" name="Nat. Plants">
        <title>The Aegilops tauschii genome reveals multiple impacts of transposons.</title>
        <authorList>
            <person name="Zhao G."/>
            <person name="Zou C."/>
            <person name="Li K."/>
            <person name="Wang K."/>
            <person name="Li T."/>
            <person name="Gao L."/>
            <person name="Zhang X."/>
            <person name="Wang H."/>
            <person name="Yang Z."/>
            <person name="Liu X."/>
            <person name="Jiang W."/>
            <person name="Mao L."/>
            <person name="Kong X."/>
            <person name="Jiao Y."/>
            <person name="Jia J."/>
        </authorList>
    </citation>
    <scope>NUCLEOTIDE SEQUENCE [LARGE SCALE GENOMIC DNA]</scope>
    <source>
        <strain evidence="2">cv. AL8/78</strain>
    </source>
</reference>
<evidence type="ECO:0000313" key="2">
    <source>
        <dbReference type="Proteomes" id="UP000015105"/>
    </source>
</evidence>
<reference evidence="1" key="3">
    <citation type="journal article" date="2017" name="Nature">
        <title>Genome sequence of the progenitor of the wheat D genome Aegilops tauschii.</title>
        <authorList>
            <person name="Luo M.C."/>
            <person name="Gu Y.Q."/>
            <person name="Puiu D."/>
            <person name="Wang H."/>
            <person name="Twardziok S.O."/>
            <person name="Deal K.R."/>
            <person name="Huo N."/>
            <person name="Zhu T."/>
            <person name="Wang L."/>
            <person name="Wang Y."/>
            <person name="McGuire P.E."/>
            <person name="Liu S."/>
            <person name="Long H."/>
            <person name="Ramasamy R.K."/>
            <person name="Rodriguez J.C."/>
            <person name="Van S.L."/>
            <person name="Yuan L."/>
            <person name="Wang Z."/>
            <person name="Xia Z."/>
            <person name="Xiao L."/>
            <person name="Anderson O.D."/>
            <person name="Ouyang S."/>
            <person name="Liang Y."/>
            <person name="Zimin A.V."/>
            <person name="Pertea G."/>
            <person name="Qi P."/>
            <person name="Bennetzen J.L."/>
            <person name="Dai X."/>
            <person name="Dawson M.W."/>
            <person name="Muller H.G."/>
            <person name="Kugler K."/>
            <person name="Rivarola-Duarte L."/>
            <person name="Spannagl M."/>
            <person name="Mayer K.F.X."/>
            <person name="Lu F.H."/>
            <person name="Bevan M.W."/>
            <person name="Leroy P."/>
            <person name="Li P."/>
            <person name="You F.M."/>
            <person name="Sun Q."/>
            <person name="Liu Z."/>
            <person name="Lyons E."/>
            <person name="Wicker T."/>
            <person name="Salzberg S.L."/>
            <person name="Devos K.M."/>
            <person name="Dvorak J."/>
        </authorList>
    </citation>
    <scope>NUCLEOTIDE SEQUENCE [LARGE SCALE GENOMIC DNA]</scope>
    <source>
        <strain evidence="1">cv. AL8/78</strain>
    </source>
</reference>
<accession>A0A453CA72</accession>
<reference evidence="2" key="1">
    <citation type="journal article" date="2014" name="Science">
        <title>Ancient hybridizations among the ancestral genomes of bread wheat.</title>
        <authorList>
            <consortium name="International Wheat Genome Sequencing Consortium,"/>
            <person name="Marcussen T."/>
            <person name="Sandve S.R."/>
            <person name="Heier L."/>
            <person name="Spannagl M."/>
            <person name="Pfeifer M."/>
            <person name="Jakobsen K.S."/>
            <person name="Wulff B.B."/>
            <person name="Steuernagel B."/>
            <person name="Mayer K.F."/>
            <person name="Olsen O.A."/>
        </authorList>
    </citation>
    <scope>NUCLEOTIDE SEQUENCE [LARGE SCALE GENOMIC DNA]</scope>
    <source>
        <strain evidence="2">cv. AL8/78</strain>
    </source>
</reference>
<protein>
    <submittedName>
        <fullName evidence="1">Uncharacterized protein</fullName>
    </submittedName>
</protein>
<organism evidence="1 2">
    <name type="scientific">Aegilops tauschii subsp. strangulata</name>
    <name type="common">Goatgrass</name>
    <dbReference type="NCBI Taxonomy" id="200361"/>
    <lineage>
        <taxon>Eukaryota</taxon>
        <taxon>Viridiplantae</taxon>
        <taxon>Streptophyta</taxon>
        <taxon>Embryophyta</taxon>
        <taxon>Tracheophyta</taxon>
        <taxon>Spermatophyta</taxon>
        <taxon>Magnoliopsida</taxon>
        <taxon>Liliopsida</taxon>
        <taxon>Poales</taxon>
        <taxon>Poaceae</taxon>
        <taxon>BOP clade</taxon>
        <taxon>Pooideae</taxon>
        <taxon>Triticodae</taxon>
        <taxon>Triticeae</taxon>
        <taxon>Triticinae</taxon>
        <taxon>Aegilops</taxon>
    </lineage>
</organism>
<dbReference type="EnsemblPlants" id="AET2Gv20785600.20">
    <property type="protein sequence ID" value="AET2Gv20785600.20"/>
    <property type="gene ID" value="AET2Gv20785600"/>
</dbReference>
<dbReference type="Proteomes" id="UP000015105">
    <property type="component" value="Chromosome 2D"/>
</dbReference>
<evidence type="ECO:0000313" key="1">
    <source>
        <dbReference type="EnsemblPlants" id="AET2Gv20785600.20"/>
    </source>
</evidence>
<proteinExistence type="predicted"/>
<name>A0A453CA72_AEGTS</name>
<keyword evidence="2" id="KW-1185">Reference proteome</keyword>
<reference evidence="1" key="5">
    <citation type="journal article" date="2021" name="G3 (Bethesda)">
        <title>Aegilops tauschii genome assembly Aet v5.0 features greater sequence contiguity and improved annotation.</title>
        <authorList>
            <person name="Wang L."/>
            <person name="Zhu T."/>
            <person name="Rodriguez J.C."/>
            <person name="Deal K.R."/>
            <person name="Dubcovsky J."/>
            <person name="McGuire P.E."/>
            <person name="Lux T."/>
            <person name="Spannagl M."/>
            <person name="Mayer K.F.X."/>
            <person name="Baldrich P."/>
            <person name="Meyers B.C."/>
            <person name="Huo N."/>
            <person name="Gu Y.Q."/>
            <person name="Zhou H."/>
            <person name="Devos K.M."/>
            <person name="Bennetzen J.L."/>
            <person name="Unver T."/>
            <person name="Budak H."/>
            <person name="Gulick P.J."/>
            <person name="Galiba G."/>
            <person name="Kalapos B."/>
            <person name="Nelson D.R."/>
            <person name="Li P."/>
            <person name="You F.M."/>
            <person name="Luo M.C."/>
            <person name="Dvorak J."/>
        </authorList>
    </citation>
    <scope>NUCLEOTIDE SEQUENCE [LARGE SCALE GENOMIC DNA]</scope>
    <source>
        <strain evidence="1">cv. AL8/78</strain>
    </source>
</reference>
<dbReference type="AlphaFoldDB" id="A0A453CA72"/>